<keyword evidence="2" id="KW-1185">Reference proteome</keyword>
<feature type="non-terminal residue" evidence="1">
    <location>
        <position position="222"/>
    </location>
</feature>
<reference evidence="1" key="1">
    <citation type="journal article" date="2021" name="IMA Fungus">
        <title>Genomic characterization of three marine fungi, including Emericellopsis atlantica sp. nov. with signatures of a generalist lifestyle and marine biomass degradation.</title>
        <authorList>
            <person name="Hagestad O.C."/>
            <person name="Hou L."/>
            <person name="Andersen J.H."/>
            <person name="Hansen E.H."/>
            <person name="Altermark B."/>
            <person name="Li C."/>
            <person name="Kuhnert E."/>
            <person name="Cox R.J."/>
            <person name="Crous P.W."/>
            <person name="Spatafora J.W."/>
            <person name="Lail K."/>
            <person name="Amirebrahimi M."/>
            <person name="Lipzen A."/>
            <person name="Pangilinan J."/>
            <person name="Andreopoulos W."/>
            <person name="Hayes R.D."/>
            <person name="Ng V."/>
            <person name="Grigoriev I.V."/>
            <person name="Jackson S.A."/>
            <person name="Sutton T.D.S."/>
            <person name="Dobson A.D.W."/>
            <person name="Rama T."/>
        </authorList>
    </citation>
    <scope>NUCLEOTIDE SEQUENCE</scope>
    <source>
        <strain evidence="1">TRa3180A</strain>
    </source>
</reference>
<sequence>MEAAKILTLSVNCKEIQVLLPVKPTYIKHLVDNIRYIGFVAEMNSSNGSILNRPTMEACWHTYIKDCLLASRKQNTYSAEDLNELLMSALSQMIDENAEDYWTTQAATVQSQYGNALTIESSSDWAADPLSMKCIVNNAVGMGESAHPFDGELQITAELVEEQNRLFNEARGHNFETRAIVSQDPTKRALATDVDAEVKAEMERRHQIRGIDENYGDEDEDM</sequence>
<dbReference type="AlphaFoldDB" id="A0A9P8CE36"/>
<accession>A0A9P8CE36</accession>
<protein>
    <submittedName>
        <fullName evidence="1">Uncharacterized protein</fullName>
    </submittedName>
</protein>
<name>A0A9P8CE36_9HELO</name>
<dbReference type="Proteomes" id="UP000887226">
    <property type="component" value="Unassembled WGS sequence"/>
</dbReference>
<evidence type="ECO:0000313" key="1">
    <source>
        <dbReference type="EMBL" id="KAG9243689.1"/>
    </source>
</evidence>
<dbReference type="EMBL" id="MU253958">
    <property type="protein sequence ID" value="KAG9243689.1"/>
    <property type="molecule type" value="Genomic_DNA"/>
</dbReference>
<comment type="caution">
    <text evidence="1">The sequence shown here is derived from an EMBL/GenBank/DDBJ whole genome shotgun (WGS) entry which is preliminary data.</text>
</comment>
<proteinExistence type="predicted"/>
<gene>
    <name evidence="1" type="ORF">BJ878DRAFT_509532</name>
</gene>
<organism evidence="1 2">
    <name type="scientific">Calycina marina</name>
    <dbReference type="NCBI Taxonomy" id="1763456"/>
    <lineage>
        <taxon>Eukaryota</taxon>
        <taxon>Fungi</taxon>
        <taxon>Dikarya</taxon>
        <taxon>Ascomycota</taxon>
        <taxon>Pezizomycotina</taxon>
        <taxon>Leotiomycetes</taxon>
        <taxon>Helotiales</taxon>
        <taxon>Pezizellaceae</taxon>
        <taxon>Calycina</taxon>
    </lineage>
</organism>
<evidence type="ECO:0000313" key="2">
    <source>
        <dbReference type="Proteomes" id="UP000887226"/>
    </source>
</evidence>